<dbReference type="CTD" id="9799691"/>
<dbReference type="GeneID" id="9799691"/>
<name>A0A6A5GXR6_CAERE</name>
<gene>
    <name evidence="2" type="ORF">GCK72_015790</name>
</gene>
<dbReference type="KEGG" id="crq:GCK72_015790"/>
<feature type="compositionally biased region" description="Basic residues" evidence="1">
    <location>
        <begin position="58"/>
        <end position="76"/>
    </location>
</feature>
<proteinExistence type="predicted"/>
<comment type="caution">
    <text evidence="2">The sequence shown here is derived from an EMBL/GenBank/DDBJ whole genome shotgun (WGS) entry which is preliminary data.</text>
</comment>
<evidence type="ECO:0000313" key="3">
    <source>
        <dbReference type="Proteomes" id="UP000483820"/>
    </source>
</evidence>
<organism evidence="2 3">
    <name type="scientific">Caenorhabditis remanei</name>
    <name type="common">Caenorhabditis vulgaris</name>
    <dbReference type="NCBI Taxonomy" id="31234"/>
    <lineage>
        <taxon>Eukaryota</taxon>
        <taxon>Metazoa</taxon>
        <taxon>Ecdysozoa</taxon>
        <taxon>Nematoda</taxon>
        <taxon>Chromadorea</taxon>
        <taxon>Rhabditida</taxon>
        <taxon>Rhabditina</taxon>
        <taxon>Rhabditomorpha</taxon>
        <taxon>Rhabditoidea</taxon>
        <taxon>Rhabditidae</taxon>
        <taxon>Peloderinae</taxon>
        <taxon>Caenorhabditis</taxon>
    </lineage>
</organism>
<evidence type="ECO:0000313" key="2">
    <source>
        <dbReference type="EMBL" id="KAF1759325.1"/>
    </source>
</evidence>
<dbReference type="Proteomes" id="UP000483820">
    <property type="component" value="Chromosome IV"/>
</dbReference>
<dbReference type="EMBL" id="WUAV01000004">
    <property type="protein sequence ID" value="KAF1759325.1"/>
    <property type="molecule type" value="Genomic_DNA"/>
</dbReference>
<accession>A0A6A5GXR6</accession>
<evidence type="ECO:0000256" key="1">
    <source>
        <dbReference type="SAM" id="MobiDB-lite"/>
    </source>
</evidence>
<dbReference type="RefSeq" id="XP_053585905.1">
    <property type="nucleotide sequence ID" value="XM_053731133.1"/>
</dbReference>
<feature type="region of interest" description="Disordered" evidence="1">
    <location>
        <begin position="57"/>
        <end position="76"/>
    </location>
</feature>
<dbReference type="AlphaFoldDB" id="A0A6A5GXR6"/>
<reference evidence="2 3" key="1">
    <citation type="submission" date="2019-12" db="EMBL/GenBank/DDBJ databases">
        <title>Chromosome-level assembly of the Caenorhabditis remanei genome.</title>
        <authorList>
            <person name="Teterina A.A."/>
            <person name="Willis J.H."/>
            <person name="Phillips P.C."/>
        </authorList>
    </citation>
    <scope>NUCLEOTIDE SEQUENCE [LARGE SCALE GENOMIC DNA]</scope>
    <source>
        <strain evidence="2 3">PX506</strain>
        <tissue evidence="2">Whole organism</tissue>
    </source>
</reference>
<sequence length="599" mass="68218">MSEQLEIPIEGGDFDFDGDNIQELDHFDIGEEEDEPAEVPAGEAGVWEEAVGTLPLSRQRRKSVRKKPGRKRRGEVYHIPKRQLPRGTNVTSSSSGNSRIKTYQQYDTFDEIVDPNDMIIVEEGAESHLEQENVMDDSDPEIMDDDGEPSSSKTWRVFVRKDGSGMHFDWPIFMDSSISLKDVVTLISTDASEISKTLICDSIPQEFTNTGTFIIHLEEDLLKEEICDDGLGTWNSAQMFVRKYIIGGGAGRPLQTNKNDHNLKIVCEQFLHPGTDTRGDFIRRIYTGFDKDEHMIPYVVICYEWMGQPHPLTVYEDSDDKQTYAEQMTWKKCSNPDDQVPILSRHGCDYNAAVQILLSAEKFTNYGKSVPQLVQECISFVLDVEECGGARALYMDGNTWERPSGSHRFYRIVFPTNRHETTNTFSIERAHGEANVRNSDIQVICRRYNGRKYTSTFGFVRKTFQLKILPTCPPEVSAQLVNQHLAVVSYSYRNAAMPTFIEQPAVREKLPNGELIGEEVEVVSGEIVFDDPEIGVEMHQMLERIETKKKANSQRLMDLIERMQRLDDICKKTGWHDHSTAEVQQLLQLGAILESTLHQ</sequence>
<protein>
    <submittedName>
        <fullName evidence="2">Uncharacterized protein</fullName>
    </submittedName>
</protein>